<evidence type="ECO:0000313" key="6">
    <source>
        <dbReference type="EMBL" id="RGV65188.1"/>
    </source>
</evidence>
<evidence type="ECO:0000259" key="1">
    <source>
        <dbReference type="Pfam" id="PF00535"/>
    </source>
</evidence>
<evidence type="ECO:0000313" key="15">
    <source>
        <dbReference type="Proteomes" id="UP000265828"/>
    </source>
</evidence>
<evidence type="ECO:0000313" key="13">
    <source>
        <dbReference type="Proteomes" id="UP000261222"/>
    </source>
</evidence>
<evidence type="ECO:0000313" key="10">
    <source>
        <dbReference type="EMBL" id="RHK95095.1"/>
    </source>
</evidence>
<comment type="caution">
    <text evidence="2">The sequence shown here is derived from an EMBL/GenBank/DDBJ whole genome shotgun (WGS) entry which is preliminary data.</text>
</comment>
<dbReference type="Proteomes" id="UP000283585">
    <property type="component" value="Unassembled WGS sequence"/>
</dbReference>
<evidence type="ECO:0000313" key="12">
    <source>
        <dbReference type="Proteomes" id="UP000261105"/>
    </source>
</evidence>
<evidence type="ECO:0000313" key="14">
    <source>
        <dbReference type="Proteomes" id="UP000265808"/>
    </source>
</evidence>
<name>A0A396G2I6_9FIRM</name>
<dbReference type="SUPFAM" id="SSF53448">
    <property type="entry name" value="Nucleotide-diphospho-sugar transferases"/>
    <property type="match status" value="1"/>
</dbReference>
<evidence type="ECO:0000313" key="16">
    <source>
        <dbReference type="Proteomes" id="UP000283585"/>
    </source>
</evidence>
<evidence type="ECO:0000313" key="18">
    <source>
        <dbReference type="Proteomes" id="UP000284267"/>
    </source>
</evidence>
<evidence type="ECO:0000313" key="3">
    <source>
        <dbReference type="EMBL" id="RGN85930.1"/>
    </source>
</evidence>
<dbReference type="Proteomes" id="UP000284267">
    <property type="component" value="Unassembled WGS sequence"/>
</dbReference>
<dbReference type="Gene3D" id="3.90.550.10">
    <property type="entry name" value="Spore Coat Polysaccharide Biosynthesis Protein SpsA, Chain A"/>
    <property type="match status" value="1"/>
</dbReference>
<evidence type="ECO:0000313" key="21">
    <source>
        <dbReference type="Proteomes" id="UP000285897"/>
    </source>
</evidence>
<dbReference type="EMBL" id="QSUZ01000021">
    <property type="protein sequence ID" value="RGN85930.1"/>
    <property type="molecule type" value="Genomic_DNA"/>
</dbReference>
<dbReference type="InterPro" id="IPR001173">
    <property type="entry name" value="Glyco_trans_2-like"/>
</dbReference>
<organism evidence="2 13">
    <name type="scientific">Blautia obeum</name>
    <dbReference type="NCBI Taxonomy" id="40520"/>
    <lineage>
        <taxon>Bacteria</taxon>
        <taxon>Bacillati</taxon>
        <taxon>Bacillota</taxon>
        <taxon>Clostridia</taxon>
        <taxon>Lachnospirales</taxon>
        <taxon>Lachnospiraceae</taxon>
        <taxon>Blautia</taxon>
    </lineage>
</organism>
<dbReference type="EMBL" id="QRSS01000001">
    <property type="protein sequence ID" value="RGQ07754.1"/>
    <property type="molecule type" value="Genomic_DNA"/>
</dbReference>
<accession>A0A396G2I6</accession>
<evidence type="ECO:0000313" key="9">
    <source>
        <dbReference type="EMBL" id="RHG17227.1"/>
    </source>
</evidence>
<dbReference type="EMBL" id="QRUH01000003">
    <property type="protein sequence ID" value="RGR49946.1"/>
    <property type="molecule type" value="Genomic_DNA"/>
</dbReference>
<dbReference type="EMBL" id="QSHL01000004">
    <property type="protein sequence ID" value="RHC07565.1"/>
    <property type="molecule type" value="Genomic_DNA"/>
</dbReference>
<evidence type="ECO:0000313" key="4">
    <source>
        <dbReference type="EMBL" id="RGQ07754.1"/>
    </source>
</evidence>
<dbReference type="Proteomes" id="UP000284644">
    <property type="component" value="Unassembled WGS sequence"/>
</dbReference>
<dbReference type="RefSeq" id="WP_117593557.1">
    <property type="nucleotide sequence ID" value="NZ_CABJDZ010000004.1"/>
</dbReference>
<dbReference type="EMBL" id="QROE01000004">
    <property type="protein sequence ID" value="RHK95095.1"/>
    <property type="molecule type" value="Genomic_DNA"/>
</dbReference>
<evidence type="ECO:0000313" key="20">
    <source>
        <dbReference type="Proteomes" id="UP000285839"/>
    </source>
</evidence>
<dbReference type="Proteomes" id="UP000261105">
    <property type="component" value="Unassembled WGS sequence"/>
</dbReference>
<evidence type="ECO:0000313" key="7">
    <source>
        <dbReference type="EMBL" id="RHC07565.1"/>
    </source>
</evidence>
<dbReference type="Proteomes" id="UP000261222">
    <property type="component" value="Unassembled WGS sequence"/>
</dbReference>
<dbReference type="EMBL" id="QRZI01000003">
    <property type="protein sequence ID" value="RGV65188.1"/>
    <property type="molecule type" value="Genomic_DNA"/>
</dbReference>
<reference evidence="12 13" key="1">
    <citation type="submission" date="2018-08" db="EMBL/GenBank/DDBJ databases">
        <title>A genome reference for cultivated species of the human gut microbiota.</title>
        <authorList>
            <person name="Zou Y."/>
            <person name="Xue W."/>
            <person name="Luo G."/>
        </authorList>
    </citation>
    <scope>NUCLEOTIDE SEQUENCE [LARGE SCALE GENOMIC DNA]</scope>
    <source>
        <strain evidence="6 15">AF14-23</strain>
        <strain evidence="5 20">AF25-21</strain>
        <strain evidence="4 16">AF29-2BH</strain>
        <strain evidence="11 21">AF37-6AC</strain>
        <strain evidence="10 18">AF39-4</strain>
        <strain evidence="9 17">AM22-9LB</strain>
        <strain evidence="8 19">AM29-25AC</strain>
        <strain evidence="7 14">AM37-4AC</strain>
        <strain evidence="3 12">OM03-6</strain>
        <strain evidence="2 13">OM06-11AA</strain>
    </source>
</reference>
<dbReference type="Proteomes" id="UP000285897">
    <property type="component" value="Unassembled WGS sequence"/>
</dbReference>
<keyword evidence="2" id="KW-0808">Transferase</keyword>
<dbReference type="Proteomes" id="UP000265828">
    <property type="component" value="Unassembled WGS sequence"/>
</dbReference>
<dbReference type="Proteomes" id="UP000265808">
    <property type="component" value="Unassembled WGS sequence"/>
</dbReference>
<proteinExistence type="predicted"/>
<dbReference type="GO" id="GO:0016758">
    <property type="term" value="F:hexosyltransferase activity"/>
    <property type="evidence" value="ECO:0007669"/>
    <property type="project" value="UniProtKB-ARBA"/>
</dbReference>
<evidence type="ECO:0000313" key="5">
    <source>
        <dbReference type="EMBL" id="RGR49946.1"/>
    </source>
</evidence>
<dbReference type="EMBL" id="QROS01000003">
    <property type="protein sequence ID" value="RHL48889.1"/>
    <property type="molecule type" value="Genomic_DNA"/>
</dbReference>
<dbReference type="EMBL" id="QSJW01000003">
    <property type="protein sequence ID" value="RHE13933.1"/>
    <property type="molecule type" value="Genomic_DNA"/>
</dbReference>
<dbReference type="Proteomes" id="UP000284220">
    <property type="component" value="Unassembled WGS sequence"/>
</dbReference>
<protein>
    <submittedName>
        <fullName evidence="2">Glycosyltransferase</fullName>
    </submittedName>
</protein>
<dbReference type="AlphaFoldDB" id="A0A396G2I6"/>
<evidence type="ECO:0000313" key="8">
    <source>
        <dbReference type="EMBL" id="RHE13933.1"/>
    </source>
</evidence>
<dbReference type="Pfam" id="PF00535">
    <property type="entry name" value="Glycos_transf_2"/>
    <property type="match status" value="1"/>
</dbReference>
<sequence>MKDHTFAVCAYQESPYLEECIKSLKKQTIKSNILIATSTPNDYIKGIADKYTIPYYINKGEGGITQDWNFAYSCAKTKYITIAHQDDIYEKDYLEIVLKHITRAKHPLLFFSDYYEIRDGKKVTSNKLLKVKRIMLLPMRIKAFQSSRWVRRRILSLGSPICCPSVTFVTENLPETVFENHYRACEDWEAWEKLSKKKGQFLYSTKLLMGHRIHEDSETTAAIGDNKRSKEEYEMFCKFWPDSIARLIFKFYSKGQNSNQL</sequence>
<dbReference type="InterPro" id="IPR029044">
    <property type="entry name" value="Nucleotide-diphossugar_trans"/>
</dbReference>
<evidence type="ECO:0000313" key="2">
    <source>
        <dbReference type="EMBL" id="RGN07837.1"/>
    </source>
</evidence>
<evidence type="ECO:0000313" key="17">
    <source>
        <dbReference type="Proteomes" id="UP000284220"/>
    </source>
</evidence>
<dbReference type="PANTHER" id="PTHR22916:SF3">
    <property type="entry name" value="UDP-GLCNAC:BETAGAL BETA-1,3-N-ACETYLGLUCOSAMINYLTRANSFERASE-LIKE PROTEIN 1"/>
    <property type="match status" value="1"/>
</dbReference>
<gene>
    <name evidence="11" type="ORF">DW021_06030</name>
    <name evidence="10" type="ORF">DW040_10170</name>
    <name evidence="9" type="ORF">DW272_09240</name>
    <name evidence="8" type="ORF">DW767_05230</name>
    <name evidence="7" type="ORF">DW859_07845</name>
    <name evidence="6" type="ORF">DWW07_05995</name>
    <name evidence="5" type="ORF">DWY46_05875</name>
    <name evidence="4" type="ORF">DWZ12_00695</name>
    <name evidence="3" type="ORF">DXB38_13255</name>
    <name evidence="2" type="ORF">DXB81_04925</name>
</gene>
<dbReference type="PANTHER" id="PTHR22916">
    <property type="entry name" value="GLYCOSYLTRANSFERASE"/>
    <property type="match status" value="1"/>
</dbReference>
<evidence type="ECO:0000313" key="11">
    <source>
        <dbReference type="EMBL" id="RHL48889.1"/>
    </source>
</evidence>
<dbReference type="Proteomes" id="UP000285839">
    <property type="component" value="Unassembled WGS sequence"/>
</dbReference>
<dbReference type="EMBL" id="QRHZ01000004">
    <property type="protein sequence ID" value="RHG17227.1"/>
    <property type="molecule type" value="Genomic_DNA"/>
</dbReference>
<dbReference type="EMBL" id="QSUB01000001">
    <property type="protein sequence ID" value="RGN07837.1"/>
    <property type="molecule type" value="Genomic_DNA"/>
</dbReference>
<evidence type="ECO:0000313" key="19">
    <source>
        <dbReference type="Proteomes" id="UP000284644"/>
    </source>
</evidence>
<feature type="domain" description="Glycosyltransferase 2-like" evidence="1">
    <location>
        <begin position="7"/>
        <end position="106"/>
    </location>
</feature>